<gene>
    <name evidence="2" type="ORF">C8N44_10526</name>
</gene>
<organism evidence="2 3">
    <name type="scientific">Allosediminivita pacifica</name>
    <dbReference type="NCBI Taxonomy" id="1267769"/>
    <lineage>
        <taxon>Bacteria</taxon>
        <taxon>Pseudomonadati</taxon>
        <taxon>Pseudomonadota</taxon>
        <taxon>Alphaproteobacteria</taxon>
        <taxon>Rhodobacterales</taxon>
        <taxon>Paracoccaceae</taxon>
        <taxon>Allosediminivita</taxon>
    </lineage>
</organism>
<sequence>MANIRRWQHFRPNRIEVVSIGAAMVAIPVYLAVLHNLDGRAETYFSNLRETDPELYLTQLRESRGFAAYVDEYRDIRGYDEVRTAAPSFLVGRWTMRPEPLRLTPGTPPGRCVDPITFDYGIVLRAQGAQGTFDAGYRIEGQSVQVESPDLRNFSVDLVSYGARLDHLEFHLPGREETVFAYSCG</sequence>
<dbReference type="Proteomes" id="UP000244069">
    <property type="component" value="Unassembled WGS sequence"/>
</dbReference>
<keyword evidence="3" id="KW-1185">Reference proteome</keyword>
<evidence type="ECO:0000256" key="1">
    <source>
        <dbReference type="SAM" id="Phobius"/>
    </source>
</evidence>
<dbReference type="OrthoDB" id="7858309at2"/>
<protein>
    <submittedName>
        <fullName evidence="2">Uncharacterized protein</fullName>
    </submittedName>
</protein>
<dbReference type="AlphaFoldDB" id="A0A2T6B269"/>
<name>A0A2T6B269_9RHOB</name>
<dbReference type="EMBL" id="QBKN01000005">
    <property type="protein sequence ID" value="PTX50168.1"/>
    <property type="molecule type" value="Genomic_DNA"/>
</dbReference>
<comment type="caution">
    <text evidence="2">The sequence shown here is derived from an EMBL/GenBank/DDBJ whole genome shotgun (WGS) entry which is preliminary data.</text>
</comment>
<evidence type="ECO:0000313" key="3">
    <source>
        <dbReference type="Proteomes" id="UP000244069"/>
    </source>
</evidence>
<keyword evidence="1" id="KW-1133">Transmembrane helix</keyword>
<reference evidence="2 3" key="1">
    <citation type="submission" date="2018-04" db="EMBL/GenBank/DDBJ databases">
        <title>Genomic Encyclopedia of Archaeal and Bacterial Type Strains, Phase II (KMG-II): from individual species to whole genera.</title>
        <authorList>
            <person name="Goeker M."/>
        </authorList>
    </citation>
    <scope>NUCLEOTIDE SEQUENCE [LARGE SCALE GENOMIC DNA]</scope>
    <source>
        <strain evidence="2 3">DSM 29329</strain>
    </source>
</reference>
<proteinExistence type="predicted"/>
<accession>A0A2T6B269</accession>
<dbReference type="RefSeq" id="WP_107975094.1">
    <property type="nucleotide sequence ID" value="NZ_BMEZ01000005.1"/>
</dbReference>
<evidence type="ECO:0000313" key="2">
    <source>
        <dbReference type="EMBL" id="PTX50168.1"/>
    </source>
</evidence>
<keyword evidence="1" id="KW-0812">Transmembrane</keyword>
<keyword evidence="1" id="KW-0472">Membrane</keyword>
<feature type="transmembrane region" description="Helical" evidence="1">
    <location>
        <begin position="15"/>
        <end position="33"/>
    </location>
</feature>